<comment type="caution">
    <text evidence="1">The sequence shown here is derived from an EMBL/GenBank/DDBJ whole genome shotgun (WGS) entry which is preliminary data.</text>
</comment>
<accession>A0A370HKY6</accession>
<organism evidence="1 2">
    <name type="scientific">Microvirga subterranea</name>
    <dbReference type="NCBI Taxonomy" id="186651"/>
    <lineage>
        <taxon>Bacteria</taxon>
        <taxon>Pseudomonadati</taxon>
        <taxon>Pseudomonadota</taxon>
        <taxon>Alphaproteobacteria</taxon>
        <taxon>Hyphomicrobiales</taxon>
        <taxon>Methylobacteriaceae</taxon>
        <taxon>Microvirga</taxon>
    </lineage>
</organism>
<name>A0A370HKY6_9HYPH</name>
<sequence>MFLSLLLSWLNRSSRFAWSPALNLDDRAIYSTLNPGAQY</sequence>
<dbReference type="AlphaFoldDB" id="A0A370HKY6"/>
<proteinExistence type="predicted"/>
<protein>
    <submittedName>
        <fullName evidence="1">Uncharacterized protein</fullName>
    </submittedName>
</protein>
<dbReference type="EMBL" id="QQBB01000004">
    <property type="protein sequence ID" value="RDI59263.1"/>
    <property type="molecule type" value="Genomic_DNA"/>
</dbReference>
<evidence type="ECO:0000313" key="2">
    <source>
        <dbReference type="Proteomes" id="UP000254925"/>
    </source>
</evidence>
<keyword evidence="2" id="KW-1185">Reference proteome</keyword>
<gene>
    <name evidence="1" type="ORF">DES45_104174</name>
</gene>
<reference evidence="1 2" key="1">
    <citation type="submission" date="2018-07" db="EMBL/GenBank/DDBJ databases">
        <title>Genomic Encyclopedia of Type Strains, Phase IV (KMG-IV): sequencing the most valuable type-strain genomes for metagenomic binning, comparative biology and taxonomic classification.</title>
        <authorList>
            <person name="Goeker M."/>
        </authorList>
    </citation>
    <scope>NUCLEOTIDE SEQUENCE [LARGE SCALE GENOMIC DNA]</scope>
    <source>
        <strain evidence="1 2">DSM 14364</strain>
    </source>
</reference>
<evidence type="ECO:0000313" key="1">
    <source>
        <dbReference type="EMBL" id="RDI59263.1"/>
    </source>
</evidence>
<dbReference type="Proteomes" id="UP000254925">
    <property type="component" value="Unassembled WGS sequence"/>
</dbReference>